<comment type="similarity">
    <text evidence="1">Belongs to the peptidase M13 family.</text>
</comment>
<dbReference type="PANTHER" id="PTHR11733:SF167">
    <property type="entry name" value="FI17812P1-RELATED"/>
    <property type="match status" value="1"/>
</dbReference>
<dbReference type="SUPFAM" id="SSF55486">
    <property type="entry name" value="Metalloproteases ('zincins'), catalytic domain"/>
    <property type="match status" value="1"/>
</dbReference>
<proteinExistence type="inferred from homology"/>
<protein>
    <submittedName>
        <fullName evidence="4">Peptidase_M13 domain-containing protein</fullName>
    </submittedName>
</protein>
<feature type="domain" description="Peptidase M13 C-terminal" evidence="2">
    <location>
        <begin position="80"/>
        <end position="287"/>
    </location>
</feature>
<dbReference type="PRINTS" id="PR00786">
    <property type="entry name" value="NEPRILYSIN"/>
</dbReference>
<evidence type="ECO:0000259" key="2">
    <source>
        <dbReference type="Pfam" id="PF01431"/>
    </source>
</evidence>
<reference evidence="4" key="1">
    <citation type="submission" date="2017-02" db="UniProtKB">
        <authorList>
            <consortium name="WormBaseParasite"/>
        </authorList>
    </citation>
    <scope>IDENTIFICATION</scope>
</reference>
<evidence type="ECO:0000256" key="1">
    <source>
        <dbReference type="ARBA" id="ARBA00007357"/>
    </source>
</evidence>
<dbReference type="GO" id="GO:0004222">
    <property type="term" value="F:metalloendopeptidase activity"/>
    <property type="evidence" value="ECO:0007669"/>
    <property type="project" value="InterPro"/>
</dbReference>
<accession>A0A0N5B6W1</accession>
<dbReference type="InterPro" id="IPR018497">
    <property type="entry name" value="Peptidase_M13_C"/>
</dbReference>
<dbReference type="Pfam" id="PF01431">
    <property type="entry name" value="Peptidase_M13"/>
    <property type="match status" value="1"/>
</dbReference>
<organism evidence="3 4">
    <name type="scientific">Strongyloides papillosus</name>
    <name type="common">Intestinal threadworm</name>
    <dbReference type="NCBI Taxonomy" id="174720"/>
    <lineage>
        <taxon>Eukaryota</taxon>
        <taxon>Metazoa</taxon>
        <taxon>Ecdysozoa</taxon>
        <taxon>Nematoda</taxon>
        <taxon>Chromadorea</taxon>
        <taxon>Rhabditida</taxon>
        <taxon>Tylenchina</taxon>
        <taxon>Panagrolaimomorpha</taxon>
        <taxon>Strongyloidoidea</taxon>
        <taxon>Strongyloididae</taxon>
        <taxon>Strongyloides</taxon>
    </lineage>
</organism>
<sequence>MKFETNFDKYDLSNVGKMEECYKKVEPLLYNSNILGVIEDLRYYKEKNVRNHTEDDLSSCNDKIFYPQEILDPYLGIKGWYDSKENTFYINSDAIKEPSFSKDYPTPLNFGGVGYTIAYEIVHAFDNKNYKLKLRGDYENKYNVTDWSIKNFQNRSDCFVEKYGMQNESITNKNINGTLTLNENIADNGGLKLAHRAYMKYLKEIGGKDIEVPAYNQYTDEQLFFISAGRKHCTYKSKDKLENQKKTDKHPPGEIRTNMALSYYKPFYDAFKCSYNRKMNLKGKDKCELWKNH</sequence>
<dbReference type="PROSITE" id="PS51885">
    <property type="entry name" value="NEPRILYSIN"/>
    <property type="match status" value="1"/>
</dbReference>
<dbReference type="WBParaSite" id="SPAL_0000179700.1">
    <property type="protein sequence ID" value="SPAL_0000179700.1"/>
    <property type="gene ID" value="SPAL_0000179700"/>
</dbReference>
<evidence type="ECO:0000313" key="3">
    <source>
        <dbReference type="Proteomes" id="UP000046392"/>
    </source>
</evidence>
<dbReference type="Proteomes" id="UP000046392">
    <property type="component" value="Unplaced"/>
</dbReference>
<evidence type="ECO:0000313" key="4">
    <source>
        <dbReference type="WBParaSite" id="SPAL_0000179700.1"/>
    </source>
</evidence>
<dbReference type="GO" id="GO:0016485">
    <property type="term" value="P:protein processing"/>
    <property type="evidence" value="ECO:0007669"/>
    <property type="project" value="TreeGrafter"/>
</dbReference>
<name>A0A0N5B6W1_STREA</name>
<dbReference type="InterPro" id="IPR000718">
    <property type="entry name" value="Peptidase_M13"/>
</dbReference>
<dbReference type="GO" id="GO:0005886">
    <property type="term" value="C:plasma membrane"/>
    <property type="evidence" value="ECO:0007669"/>
    <property type="project" value="TreeGrafter"/>
</dbReference>
<dbReference type="PANTHER" id="PTHR11733">
    <property type="entry name" value="ZINC METALLOPROTEASE FAMILY M13 NEPRILYSIN-RELATED"/>
    <property type="match status" value="1"/>
</dbReference>
<dbReference type="Gene3D" id="3.40.390.10">
    <property type="entry name" value="Collagenase (Catalytic Domain)"/>
    <property type="match status" value="1"/>
</dbReference>
<dbReference type="AlphaFoldDB" id="A0A0N5B6W1"/>
<keyword evidence="3" id="KW-1185">Reference proteome</keyword>
<dbReference type="InterPro" id="IPR024079">
    <property type="entry name" value="MetalloPept_cat_dom_sf"/>
</dbReference>